<feature type="chain" id="PRO_5045706928" description="Membrane-bound lysozyme-inhibitor of c-type lysozyme" evidence="1">
    <location>
        <begin position="26"/>
        <end position="111"/>
    </location>
</feature>
<dbReference type="Proteomes" id="UP000199598">
    <property type="component" value="Unassembled WGS sequence"/>
</dbReference>
<keyword evidence="1" id="KW-0732">Signal</keyword>
<protein>
    <recommendedName>
        <fullName evidence="4">Membrane-bound lysozyme-inhibitor of c-type lysozyme</fullName>
    </recommendedName>
</protein>
<name>A0A1I3VIE8_9HYPH</name>
<evidence type="ECO:0008006" key="4">
    <source>
        <dbReference type="Google" id="ProtNLM"/>
    </source>
</evidence>
<dbReference type="RefSeq" id="WP_093516348.1">
    <property type="nucleotide sequence ID" value="NZ_FOSK01000001.1"/>
</dbReference>
<evidence type="ECO:0000256" key="1">
    <source>
        <dbReference type="SAM" id="SignalP"/>
    </source>
</evidence>
<reference evidence="2 3" key="1">
    <citation type="submission" date="2016-10" db="EMBL/GenBank/DDBJ databases">
        <authorList>
            <person name="Varghese N."/>
            <person name="Submissions S."/>
        </authorList>
    </citation>
    <scope>NUCLEOTIDE SEQUENCE [LARGE SCALE GENOMIC DNA]</scope>
    <source>
        <strain evidence="2 3">DSM 16392</strain>
    </source>
</reference>
<sequence>MSIIMRSGISLFFIAWFVAAQPASAKQARCFTSDDGEYDCEFKITDNKGSFEVSAAGKPTMILVIDPPGVAYGWANFGTGRNVFLPGKYLRDDADKACWVNDETNTKICVW</sequence>
<evidence type="ECO:0000313" key="3">
    <source>
        <dbReference type="Proteomes" id="UP000199598"/>
    </source>
</evidence>
<dbReference type="EMBL" id="FOSK01000001">
    <property type="protein sequence ID" value="SFJ94942.1"/>
    <property type="molecule type" value="Genomic_DNA"/>
</dbReference>
<evidence type="ECO:0000313" key="2">
    <source>
        <dbReference type="EMBL" id="SFJ94942.1"/>
    </source>
</evidence>
<accession>A0A1I3VIE8</accession>
<comment type="caution">
    <text evidence="2">The sequence shown here is derived from an EMBL/GenBank/DDBJ whole genome shotgun (WGS) entry which is preliminary data.</text>
</comment>
<gene>
    <name evidence="2" type="ORF">SAMN04488518_101406</name>
</gene>
<keyword evidence="3" id="KW-1185">Reference proteome</keyword>
<feature type="signal peptide" evidence="1">
    <location>
        <begin position="1"/>
        <end position="25"/>
    </location>
</feature>
<proteinExistence type="predicted"/>
<organism evidence="2 3">
    <name type="scientific">Pseudovibrio ascidiaceicola</name>
    <dbReference type="NCBI Taxonomy" id="285279"/>
    <lineage>
        <taxon>Bacteria</taxon>
        <taxon>Pseudomonadati</taxon>
        <taxon>Pseudomonadota</taxon>
        <taxon>Alphaproteobacteria</taxon>
        <taxon>Hyphomicrobiales</taxon>
        <taxon>Stappiaceae</taxon>
        <taxon>Pseudovibrio</taxon>
    </lineage>
</organism>